<reference evidence="1 2" key="1">
    <citation type="submission" date="2019-03" db="EMBL/GenBank/DDBJ databases">
        <title>First draft genome of Liparis tanakae, snailfish: a comprehensive survey of snailfish specific genes.</title>
        <authorList>
            <person name="Kim W."/>
            <person name="Song I."/>
            <person name="Jeong J.-H."/>
            <person name="Kim D."/>
            <person name="Kim S."/>
            <person name="Ryu S."/>
            <person name="Song J.Y."/>
            <person name="Lee S.K."/>
        </authorList>
    </citation>
    <scope>NUCLEOTIDE SEQUENCE [LARGE SCALE GENOMIC DNA]</scope>
    <source>
        <tissue evidence="1">Muscle</tissue>
    </source>
</reference>
<evidence type="ECO:0000313" key="1">
    <source>
        <dbReference type="EMBL" id="TNN71028.1"/>
    </source>
</evidence>
<evidence type="ECO:0000313" key="2">
    <source>
        <dbReference type="Proteomes" id="UP000314294"/>
    </source>
</evidence>
<organism evidence="1 2">
    <name type="scientific">Liparis tanakae</name>
    <name type="common">Tanaka's snailfish</name>
    <dbReference type="NCBI Taxonomy" id="230148"/>
    <lineage>
        <taxon>Eukaryota</taxon>
        <taxon>Metazoa</taxon>
        <taxon>Chordata</taxon>
        <taxon>Craniata</taxon>
        <taxon>Vertebrata</taxon>
        <taxon>Euteleostomi</taxon>
        <taxon>Actinopterygii</taxon>
        <taxon>Neopterygii</taxon>
        <taxon>Teleostei</taxon>
        <taxon>Neoteleostei</taxon>
        <taxon>Acanthomorphata</taxon>
        <taxon>Eupercaria</taxon>
        <taxon>Perciformes</taxon>
        <taxon>Cottioidei</taxon>
        <taxon>Cottales</taxon>
        <taxon>Liparidae</taxon>
        <taxon>Liparis</taxon>
    </lineage>
</organism>
<protein>
    <submittedName>
        <fullName evidence="1">Uncharacterized protein</fullName>
    </submittedName>
</protein>
<comment type="caution">
    <text evidence="1">The sequence shown here is derived from an EMBL/GenBank/DDBJ whole genome shotgun (WGS) entry which is preliminary data.</text>
</comment>
<proteinExistence type="predicted"/>
<accession>A0A4Z2HZD2</accession>
<dbReference type="AlphaFoldDB" id="A0A4Z2HZD2"/>
<name>A0A4Z2HZD2_9TELE</name>
<sequence>MEWRKDLKQFSWIVPAAPGRTEAGATQEEVMIGHGHAAQHRSFLGSEKRGQRAHGPIVYESCSARDGRALTPHIMRQRVPQSRLYNDHRVPADQLQLNSKIMFYSAQLLPLFSAMPAGLHLSAAAVTEAESQTQRDQKNDSYLPTGSWMFLLFSFSGINK</sequence>
<gene>
    <name evidence="1" type="ORF">EYF80_018689</name>
</gene>
<keyword evidence="2" id="KW-1185">Reference proteome</keyword>
<dbReference type="EMBL" id="SRLO01000155">
    <property type="protein sequence ID" value="TNN71028.1"/>
    <property type="molecule type" value="Genomic_DNA"/>
</dbReference>
<dbReference type="Proteomes" id="UP000314294">
    <property type="component" value="Unassembled WGS sequence"/>
</dbReference>